<dbReference type="AlphaFoldDB" id="A0A447ILA5"/>
<dbReference type="EMBL" id="UZWE01000026">
    <property type="protein sequence ID" value="VDS08307.1"/>
    <property type="molecule type" value="Genomic_DNA"/>
</dbReference>
<organism evidence="2 3">
    <name type="scientific">Paracoccus haematequi</name>
    <dbReference type="NCBI Taxonomy" id="2491866"/>
    <lineage>
        <taxon>Bacteria</taxon>
        <taxon>Pseudomonadati</taxon>
        <taxon>Pseudomonadota</taxon>
        <taxon>Alphaproteobacteria</taxon>
        <taxon>Rhodobacterales</taxon>
        <taxon>Paracoccaceae</taxon>
        <taxon>Paracoccus</taxon>
    </lineage>
</organism>
<dbReference type="Proteomes" id="UP000270743">
    <property type="component" value="Unassembled WGS sequence"/>
</dbReference>
<feature type="transmembrane region" description="Helical" evidence="1">
    <location>
        <begin position="32"/>
        <end position="51"/>
    </location>
</feature>
<sequence length="52" mass="5506">MNETDELIRAEIAALIRGTARIRERPVWQTTLAGAAVVVLGVTFGAALALLS</sequence>
<dbReference type="RefSeq" id="WP_164555173.1">
    <property type="nucleotide sequence ID" value="NZ_UZWE01000026.1"/>
</dbReference>
<evidence type="ECO:0000313" key="2">
    <source>
        <dbReference type="EMBL" id="VDS08307.1"/>
    </source>
</evidence>
<gene>
    <name evidence="2" type="ORF">PARHAE_01490</name>
</gene>
<keyword evidence="1" id="KW-0472">Membrane</keyword>
<reference evidence="2 3" key="1">
    <citation type="submission" date="2018-12" db="EMBL/GenBank/DDBJ databases">
        <authorList>
            <person name="Criscuolo A."/>
        </authorList>
    </citation>
    <scope>NUCLEOTIDE SEQUENCE [LARGE SCALE GENOMIC DNA]</scope>
    <source>
        <strain evidence="2">ACIP1116241</strain>
    </source>
</reference>
<evidence type="ECO:0000256" key="1">
    <source>
        <dbReference type="SAM" id="Phobius"/>
    </source>
</evidence>
<name>A0A447ILA5_9RHOB</name>
<evidence type="ECO:0000313" key="3">
    <source>
        <dbReference type="Proteomes" id="UP000270743"/>
    </source>
</evidence>
<proteinExistence type="predicted"/>
<keyword evidence="1" id="KW-1133">Transmembrane helix</keyword>
<keyword evidence="3" id="KW-1185">Reference proteome</keyword>
<protein>
    <submittedName>
        <fullName evidence="2">Uncharacterized protein</fullName>
    </submittedName>
</protein>
<accession>A0A447ILA5</accession>
<keyword evidence="1" id="KW-0812">Transmembrane</keyword>